<dbReference type="AlphaFoldDB" id="A0A0H2YPU3"/>
<proteinExistence type="predicted"/>
<feature type="domain" description="CoA-binding" evidence="1">
    <location>
        <begin position="6"/>
        <end position="94"/>
    </location>
</feature>
<reference evidence="2 3" key="1">
    <citation type="journal article" date="2006" name="Genome Res.">
        <title>Skewed genomic variability in strains of the toxigenic bacterial pathogen, Clostridium perfringens.</title>
        <authorList>
            <person name="Myers G.S."/>
            <person name="Rasko D.A."/>
            <person name="Cheung J.K."/>
            <person name="Ravel J."/>
            <person name="Seshadri R."/>
            <person name="Deboy R.T."/>
            <person name="Ren Q."/>
            <person name="Varga J."/>
            <person name="Awad M.M."/>
            <person name="Brinkac L.M."/>
            <person name="Daugherty S.C."/>
            <person name="Haft D.H."/>
            <person name="Dodson R.J."/>
            <person name="Madupu R."/>
            <person name="Nelson W.C."/>
            <person name="Rosovitz M.J."/>
            <person name="Sullivan S.A."/>
            <person name="Khouri H."/>
            <person name="Dimitrov G.I."/>
            <person name="Watkins K.L."/>
            <person name="Mulligan S."/>
            <person name="Benton J."/>
            <person name="Radune D."/>
            <person name="Fisher D.J."/>
            <person name="Atkins H.S."/>
            <person name="Hiscox T."/>
            <person name="Jost B.H."/>
            <person name="Billington S.J."/>
            <person name="Songer J.G."/>
            <person name="McClane B.A."/>
            <person name="Titball R.W."/>
            <person name="Rood J.I."/>
            <person name="Melville S.B."/>
            <person name="Paulsen I.T."/>
        </authorList>
    </citation>
    <scope>NUCLEOTIDE SEQUENCE [LARGE SCALE GENOMIC DNA]</scope>
    <source>
        <strain evidence="3">ATCC 13124 / DSM 756 / JCM 1290 / NCIMB 6125 / NCTC 8237 / S 107 / Type A</strain>
    </source>
</reference>
<keyword evidence="3" id="KW-1185">Reference proteome</keyword>
<sequence length="122" mass="13644">MLAKDFLDFKNWCVVGDVGNEKKYAYRILNKLKENGYNAFGVSLKDGENIFKSLKEVPCNIEVIDLCINPIKGIEFIKEAKTLGINKVLIQPGAESEEVLNFCKENGICAIEGCALVELSRR</sequence>
<dbReference type="InterPro" id="IPR036291">
    <property type="entry name" value="NAD(P)-bd_dom_sf"/>
</dbReference>
<dbReference type="KEGG" id="cpf:CPF_1828"/>
<dbReference type="SMART" id="SM00881">
    <property type="entry name" value="CoA_binding"/>
    <property type="match status" value="1"/>
</dbReference>
<evidence type="ECO:0000313" key="3">
    <source>
        <dbReference type="Proteomes" id="UP000001823"/>
    </source>
</evidence>
<dbReference type="Gene3D" id="3.40.50.720">
    <property type="entry name" value="NAD(P)-binding Rossmann-like Domain"/>
    <property type="match status" value="1"/>
</dbReference>
<dbReference type="PANTHER" id="PTHR33303">
    <property type="entry name" value="CYTOPLASMIC PROTEIN-RELATED"/>
    <property type="match status" value="1"/>
</dbReference>
<name>A0A0H2YPU3_CLOP1</name>
<evidence type="ECO:0000259" key="1">
    <source>
        <dbReference type="SMART" id="SM00881"/>
    </source>
</evidence>
<protein>
    <recommendedName>
        <fullName evidence="1">CoA-binding domain-containing protein</fullName>
    </recommendedName>
</protein>
<dbReference type="STRING" id="195103.CPF_1828"/>
<dbReference type="Proteomes" id="UP000001823">
    <property type="component" value="Chromosome"/>
</dbReference>
<dbReference type="RefSeq" id="WP_003455912.1">
    <property type="nucleotide sequence ID" value="NC_008261.1"/>
</dbReference>
<dbReference type="PANTHER" id="PTHR33303:SF2">
    <property type="entry name" value="COA-BINDING DOMAIN-CONTAINING PROTEIN"/>
    <property type="match status" value="1"/>
</dbReference>
<dbReference type="SUPFAM" id="SSF51735">
    <property type="entry name" value="NAD(P)-binding Rossmann-fold domains"/>
    <property type="match status" value="1"/>
</dbReference>
<dbReference type="EMBL" id="CP000246">
    <property type="protein sequence ID" value="ABG82344.1"/>
    <property type="molecule type" value="Genomic_DNA"/>
</dbReference>
<dbReference type="HOGENOM" id="CLU_112567_1_2_9"/>
<dbReference type="InterPro" id="IPR003781">
    <property type="entry name" value="CoA-bd"/>
</dbReference>
<organism evidence="2 3">
    <name type="scientific">Clostridium perfringens (strain ATCC 13124 / DSM 756 / JCM 1290 / NCIMB 6125 / NCTC 8237 / Type A)</name>
    <dbReference type="NCBI Taxonomy" id="195103"/>
    <lineage>
        <taxon>Bacteria</taxon>
        <taxon>Bacillati</taxon>
        <taxon>Bacillota</taxon>
        <taxon>Clostridia</taxon>
        <taxon>Eubacteriales</taxon>
        <taxon>Clostridiaceae</taxon>
        <taxon>Clostridium</taxon>
    </lineage>
</organism>
<dbReference type="PaxDb" id="195103-CPF_1828"/>
<evidence type="ECO:0000313" key="2">
    <source>
        <dbReference type="EMBL" id="ABG82344.1"/>
    </source>
</evidence>
<dbReference type="Pfam" id="PF13380">
    <property type="entry name" value="CoA_binding_2"/>
    <property type="match status" value="1"/>
</dbReference>
<dbReference type="eggNOG" id="COG1832">
    <property type="taxonomic scope" value="Bacteria"/>
</dbReference>
<gene>
    <name evidence="2" type="ordered locus">CPF_1828</name>
</gene>
<accession>A0A0H2YPU3</accession>